<dbReference type="CDD" id="cd06464">
    <property type="entry name" value="ACD_sHsps-like"/>
    <property type="match status" value="1"/>
</dbReference>
<dbReference type="PROSITE" id="PS01031">
    <property type="entry name" value="SHSP"/>
    <property type="match status" value="1"/>
</dbReference>
<evidence type="ECO:0000259" key="5">
    <source>
        <dbReference type="PROSITE" id="PS01031"/>
    </source>
</evidence>
<feature type="compositionally biased region" description="Polar residues" evidence="4">
    <location>
        <begin position="135"/>
        <end position="150"/>
    </location>
</feature>
<dbReference type="SUPFAM" id="SSF49764">
    <property type="entry name" value="HSP20-like chaperones"/>
    <property type="match status" value="1"/>
</dbReference>
<evidence type="ECO:0000256" key="4">
    <source>
        <dbReference type="SAM" id="MobiDB-lite"/>
    </source>
</evidence>
<dbReference type="GeneID" id="70131405"/>
<dbReference type="InterPro" id="IPR002068">
    <property type="entry name" value="A-crystallin/Hsp20_dom"/>
</dbReference>
<evidence type="ECO:0000313" key="6">
    <source>
        <dbReference type="EMBL" id="KAH6655599.1"/>
    </source>
</evidence>
<evidence type="ECO:0000256" key="3">
    <source>
        <dbReference type="RuleBase" id="RU003616"/>
    </source>
</evidence>
<dbReference type="Proteomes" id="UP000758603">
    <property type="component" value="Unassembled WGS sequence"/>
</dbReference>
<dbReference type="Gene3D" id="2.60.40.790">
    <property type="match status" value="1"/>
</dbReference>
<dbReference type="AlphaFoldDB" id="A0A9P9A026"/>
<organism evidence="6 7">
    <name type="scientific">Truncatella angustata</name>
    <dbReference type="NCBI Taxonomy" id="152316"/>
    <lineage>
        <taxon>Eukaryota</taxon>
        <taxon>Fungi</taxon>
        <taxon>Dikarya</taxon>
        <taxon>Ascomycota</taxon>
        <taxon>Pezizomycotina</taxon>
        <taxon>Sordariomycetes</taxon>
        <taxon>Xylariomycetidae</taxon>
        <taxon>Amphisphaeriales</taxon>
        <taxon>Sporocadaceae</taxon>
        <taxon>Truncatella</taxon>
    </lineage>
</organism>
<evidence type="ECO:0000313" key="7">
    <source>
        <dbReference type="Proteomes" id="UP000758603"/>
    </source>
</evidence>
<proteinExistence type="inferred from homology"/>
<keyword evidence="1 6" id="KW-0346">Stress response</keyword>
<dbReference type="PANTHER" id="PTHR11527">
    <property type="entry name" value="HEAT-SHOCK PROTEIN 20 FAMILY MEMBER"/>
    <property type="match status" value="1"/>
</dbReference>
<gene>
    <name evidence="6" type="ORF">BKA67DRAFT_561208</name>
</gene>
<feature type="domain" description="SHSP" evidence="5">
    <location>
        <begin position="54"/>
        <end position="210"/>
    </location>
</feature>
<feature type="region of interest" description="Disordered" evidence="4">
    <location>
        <begin position="99"/>
        <end position="153"/>
    </location>
</feature>
<dbReference type="InterPro" id="IPR031107">
    <property type="entry name" value="Small_HSP"/>
</dbReference>
<dbReference type="OrthoDB" id="1431247at2759"/>
<dbReference type="InterPro" id="IPR008978">
    <property type="entry name" value="HSP20-like_chaperone"/>
</dbReference>
<name>A0A9P9A026_9PEZI</name>
<evidence type="ECO:0000256" key="2">
    <source>
        <dbReference type="PROSITE-ProRule" id="PRU00285"/>
    </source>
</evidence>
<comment type="caution">
    <text evidence="6">The sequence shown here is derived from an EMBL/GenBank/DDBJ whole genome shotgun (WGS) entry which is preliminary data.</text>
</comment>
<keyword evidence="7" id="KW-1185">Reference proteome</keyword>
<evidence type="ECO:0000256" key="1">
    <source>
        <dbReference type="ARBA" id="ARBA00023016"/>
    </source>
</evidence>
<feature type="region of interest" description="Disordered" evidence="4">
    <location>
        <begin position="30"/>
        <end position="58"/>
    </location>
</feature>
<comment type="similarity">
    <text evidence="2 3">Belongs to the small heat shock protein (HSP20) family.</text>
</comment>
<dbReference type="Pfam" id="PF00011">
    <property type="entry name" value="HSP20"/>
    <property type="match status" value="1"/>
</dbReference>
<reference evidence="6" key="1">
    <citation type="journal article" date="2021" name="Nat. Commun.">
        <title>Genetic determinants of endophytism in the Arabidopsis root mycobiome.</title>
        <authorList>
            <person name="Mesny F."/>
            <person name="Miyauchi S."/>
            <person name="Thiergart T."/>
            <person name="Pickel B."/>
            <person name="Atanasova L."/>
            <person name="Karlsson M."/>
            <person name="Huettel B."/>
            <person name="Barry K.W."/>
            <person name="Haridas S."/>
            <person name="Chen C."/>
            <person name="Bauer D."/>
            <person name="Andreopoulos W."/>
            <person name="Pangilinan J."/>
            <person name="LaButti K."/>
            <person name="Riley R."/>
            <person name="Lipzen A."/>
            <person name="Clum A."/>
            <person name="Drula E."/>
            <person name="Henrissat B."/>
            <person name="Kohler A."/>
            <person name="Grigoriev I.V."/>
            <person name="Martin F.M."/>
            <person name="Hacquard S."/>
        </authorList>
    </citation>
    <scope>NUCLEOTIDE SEQUENCE</scope>
    <source>
        <strain evidence="6">MPI-SDFR-AT-0073</strain>
    </source>
</reference>
<dbReference type="EMBL" id="JAGPXC010000003">
    <property type="protein sequence ID" value="KAH6655599.1"/>
    <property type="molecule type" value="Genomic_DNA"/>
</dbReference>
<sequence>MSVFAPRFYNEPSFNGLFRLIDEFDQYASQSSGENVDSNNNNNKVARQGGGSRLTLPTFTPKFDLKETETSYELHGDLPGINKEDVHLEFTDDHTLRISGRVERSHTSGDASLVGGDKKTQVEEEAEDADKGKQVTKTPSDNDKQVSGTTAPAPKVKYWVSERSVGEFARTFNFPTHVDAEAISAKLDNGVLNVVVPKAKKPEGRRIAIQ</sequence>
<dbReference type="RefSeq" id="XP_045959864.1">
    <property type="nucleotide sequence ID" value="XM_046102513.1"/>
</dbReference>
<accession>A0A9P9A026</accession>
<protein>
    <submittedName>
        <fullName evidence="6">Small heat shock protein</fullName>
    </submittedName>
</protein>